<accession>A0A2N6UI55</accession>
<dbReference type="AlphaFoldDB" id="A0A2N6UI55"/>
<comment type="caution">
    <text evidence="13">The sequence shown here is derived from an EMBL/GenBank/DDBJ whole genome shotgun (WGS) entry which is preliminary data.</text>
</comment>
<evidence type="ECO:0000256" key="9">
    <source>
        <dbReference type="ARBA" id="ARBA00023239"/>
    </source>
</evidence>
<dbReference type="NCBIfam" id="TIGR00718">
    <property type="entry name" value="sda_alpha"/>
    <property type="match status" value="1"/>
</dbReference>
<feature type="domain" description="Serine dehydratase-like alpha subunit" evidence="12">
    <location>
        <begin position="14"/>
        <end position="275"/>
    </location>
</feature>
<dbReference type="RefSeq" id="WP_102198254.1">
    <property type="nucleotide sequence ID" value="NZ_CAUPDS010000003.1"/>
</dbReference>
<evidence type="ECO:0000256" key="11">
    <source>
        <dbReference type="RuleBase" id="RU366059"/>
    </source>
</evidence>
<evidence type="ECO:0000256" key="5">
    <source>
        <dbReference type="ARBA" id="ARBA00022485"/>
    </source>
</evidence>
<gene>
    <name evidence="13" type="primary">sdaAA</name>
    <name evidence="13" type="ORF">CJ192_06770</name>
</gene>
<dbReference type="InterPro" id="IPR005130">
    <property type="entry name" value="Ser_deHydtase-like_asu"/>
</dbReference>
<evidence type="ECO:0000256" key="10">
    <source>
        <dbReference type="ARBA" id="ARBA00049406"/>
    </source>
</evidence>
<evidence type="ECO:0000256" key="7">
    <source>
        <dbReference type="ARBA" id="ARBA00023004"/>
    </source>
</evidence>
<protein>
    <recommendedName>
        <fullName evidence="11">L-serine dehydratase</fullName>
        <ecNumber evidence="11">4.3.1.17</ecNumber>
    </recommendedName>
</protein>
<comment type="pathway">
    <text evidence="2">Carbohydrate biosynthesis; gluconeogenesis.</text>
</comment>
<dbReference type="EC" id="4.3.1.17" evidence="11"/>
<keyword evidence="5 11" id="KW-0004">4Fe-4S</keyword>
<evidence type="ECO:0000256" key="6">
    <source>
        <dbReference type="ARBA" id="ARBA00022723"/>
    </source>
</evidence>
<evidence type="ECO:0000313" key="13">
    <source>
        <dbReference type="EMBL" id="PMC81214.1"/>
    </source>
</evidence>
<keyword evidence="7 11" id="KW-0408">Iron</keyword>
<evidence type="ECO:0000256" key="3">
    <source>
        <dbReference type="ARBA" id="ARBA00008636"/>
    </source>
</evidence>
<dbReference type="InterPro" id="IPR051318">
    <property type="entry name" value="Fe-S_L-Ser"/>
</dbReference>
<comment type="cofactor">
    <cofactor evidence="1 11">
        <name>[4Fe-4S] cluster</name>
        <dbReference type="ChEBI" id="CHEBI:49883"/>
    </cofactor>
</comment>
<dbReference type="GO" id="GO:0006094">
    <property type="term" value="P:gluconeogenesis"/>
    <property type="evidence" value="ECO:0007669"/>
    <property type="project" value="UniProtKB-KW"/>
</dbReference>
<dbReference type="GO" id="GO:0051539">
    <property type="term" value="F:4 iron, 4 sulfur cluster binding"/>
    <property type="evidence" value="ECO:0007669"/>
    <property type="project" value="UniProtKB-UniRule"/>
</dbReference>
<evidence type="ECO:0000313" key="14">
    <source>
        <dbReference type="Proteomes" id="UP000235658"/>
    </source>
</evidence>
<sequence>MKTTMEYIKNRIKEENKEVWEIALEDEMDLTGKSKEEVFALLQKSLDVMKESSKRALDEKLMSMTKMTGGNAKSMNNYFLSEDTIMGDLPTKAMAMAFSTSEVNASMGKIVASPTAGSAGIVPASLMAMREKYGYSDEELIKAMLVATEFGQIIADNATFAGAEGGCQAECGSAAAMCAAAICYLRGADINVMEDAASIALLSIMGLVCDPIGGMVEFPCNIRNASGVINALSAADMAIAGVKVLVTFDETVDALKEVGDALPASLRETGDGGVAACPSAIRLKKKYIDKEEV</sequence>
<dbReference type="EMBL" id="PNHP01000004">
    <property type="protein sequence ID" value="PMC81214.1"/>
    <property type="molecule type" value="Genomic_DNA"/>
</dbReference>
<comment type="catalytic activity">
    <reaction evidence="10 11">
        <text>L-serine = pyruvate + NH4(+)</text>
        <dbReference type="Rhea" id="RHEA:19169"/>
        <dbReference type="ChEBI" id="CHEBI:15361"/>
        <dbReference type="ChEBI" id="CHEBI:28938"/>
        <dbReference type="ChEBI" id="CHEBI:33384"/>
        <dbReference type="EC" id="4.3.1.17"/>
    </reaction>
</comment>
<evidence type="ECO:0000256" key="2">
    <source>
        <dbReference type="ARBA" id="ARBA00004742"/>
    </source>
</evidence>
<dbReference type="GeneID" id="84578885"/>
<dbReference type="InterPro" id="IPR042183">
    <property type="entry name" value="MmgE/PrpD_sf_1"/>
</dbReference>
<dbReference type="Gene3D" id="1.10.4100.10">
    <property type="entry name" value="2-methylcitrate dehydratase PrpD"/>
    <property type="match status" value="1"/>
</dbReference>
<dbReference type="PANTHER" id="PTHR30182">
    <property type="entry name" value="L-SERINE DEHYDRATASE"/>
    <property type="match status" value="1"/>
</dbReference>
<evidence type="ECO:0000259" key="12">
    <source>
        <dbReference type="Pfam" id="PF03313"/>
    </source>
</evidence>
<keyword evidence="8 11" id="KW-0411">Iron-sulfur</keyword>
<comment type="similarity">
    <text evidence="3 11">Belongs to the iron-sulfur dependent L-serine dehydratase family.</text>
</comment>
<dbReference type="GO" id="GO:0003941">
    <property type="term" value="F:L-serine ammonia-lyase activity"/>
    <property type="evidence" value="ECO:0007669"/>
    <property type="project" value="UniProtKB-UniRule"/>
</dbReference>
<evidence type="ECO:0000256" key="8">
    <source>
        <dbReference type="ARBA" id="ARBA00023014"/>
    </source>
</evidence>
<dbReference type="PANTHER" id="PTHR30182:SF1">
    <property type="entry name" value="L-SERINE DEHYDRATASE 1"/>
    <property type="match status" value="1"/>
</dbReference>
<proteinExistence type="inferred from homology"/>
<organism evidence="13 14">
    <name type="scientific">Anaerococcus hydrogenalis</name>
    <dbReference type="NCBI Taxonomy" id="33029"/>
    <lineage>
        <taxon>Bacteria</taxon>
        <taxon>Bacillati</taxon>
        <taxon>Bacillota</taxon>
        <taxon>Tissierellia</taxon>
        <taxon>Tissierellales</taxon>
        <taxon>Peptoniphilaceae</taxon>
        <taxon>Anaerococcus</taxon>
    </lineage>
</organism>
<keyword evidence="4 11" id="KW-0312">Gluconeogenesis</keyword>
<dbReference type="SUPFAM" id="SSF103378">
    <property type="entry name" value="2-methylcitrate dehydratase PrpD"/>
    <property type="match status" value="1"/>
</dbReference>
<keyword evidence="9 11" id="KW-0456">Lyase</keyword>
<reference evidence="13 14" key="1">
    <citation type="submission" date="2017-09" db="EMBL/GenBank/DDBJ databases">
        <title>Bacterial strain isolated from the female urinary microbiota.</title>
        <authorList>
            <person name="Thomas-White K."/>
            <person name="Kumar N."/>
            <person name="Forster S."/>
            <person name="Putonti C."/>
            <person name="Lawley T."/>
            <person name="Wolfe A.J."/>
        </authorList>
    </citation>
    <scope>NUCLEOTIDE SEQUENCE [LARGE SCALE GENOMIC DNA]</scope>
    <source>
        <strain evidence="13 14">UMB0204</strain>
    </source>
</reference>
<keyword evidence="6 11" id="KW-0479">Metal-binding</keyword>
<dbReference type="InterPro" id="IPR036148">
    <property type="entry name" value="MmgE/PrpD_sf"/>
</dbReference>
<dbReference type="GO" id="GO:0046872">
    <property type="term" value="F:metal ion binding"/>
    <property type="evidence" value="ECO:0007669"/>
    <property type="project" value="UniProtKB-KW"/>
</dbReference>
<dbReference type="Pfam" id="PF03313">
    <property type="entry name" value="SDH_alpha"/>
    <property type="match status" value="1"/>
</dbReference>
<dbReference type="Proteomes" id="UP000235658">
    <property type="component" value="Unassembled WGS sequence"/>
</dbReference>
<dbReference type="InterPro" id="IPR004642">
    <property type="entry name" value="Ser_deHydtase_asu"/>
</dbReference>
<evidence type="ECO:0000256" key="4">
    <source>
        <dbReference type="ARBA" id="ARBA00022432"/>
    </source>
</evidence>
<evidence type="ECO:0000256" key="1">
    <source>
        <dbReference type="ARBA" id="ARBA00001966"/>
    </source>
</evidence>
<name>A0A2N6UI55_9FIRM</name>